<protein>
    <submittedName>
        <fullName evidence="2">Uncharacterized protein</fullName>
    </submittedName>
</protein>
<accession>A0A7W5ET33</accession>
<dbReference type="EMBL" id="JACHXR010000004">
    <property type="protein sequence ID" value="MBB3231002.1"/>
    <property type="molecule type" value="Genomic_DNA"/>
</dbReference>
<feature type="region of interest" description="Disordered" evidence="1">
    <location>
        <begin position="1"/>
        <end position="32"/>
    </location>
</feature>
<evidence type="ECO:0000313" key="2">
    <source>
        <dbReference type="EMBL" id="MBB3231002.1"/>
    </source>
</evidence>
<evidence type="ECO:0000256" key="1">
    <source>
        <dbReference type="SAM" id="MobiDB-lite"/>
    </source>
</evidence>
<comment type="caution">
    <text evidence="2">The sequence shown here is derived from an EMBL/GenBank/DDBJ whole genome shotgun (WGS) entry which is preliminary data.</text>
</comment>
<proteinExistence type="predicted"/>
<name>A0A7W5ET33_9GAMM</name>
<sequence>MGTPEWSGKEKDSHDDRTGSGLIRRQAFEEAL</sequence>
<feature type="compositionally biased region" description="Basic and acidic residues" evidence="1">
    <location>
        <begin position="7"/>
        <end position="18"/>
    </location>
</feature>
<reference evidence="2 3" key="1">
    <citation type="submission" date="2020-08" db="EMBL/GenBank/DDBJ databases">
        <title>Genomic Encyclopedia of Type Strains, Phase III (KMG-III): the genomes of soil and plant-associated and newly described type strains.</title>
        <authorList>
            <person name="Whitman W."/>
        </authorList>
    </citation>
    <scope>NUCLEOTIDE SEQUENCE [LARGE SCALE GENOMIC DNA]</scope>
    <source>
        <strain evidence="2 3">CECT 7744</strain>
    </source>
</reference>
<gene>
    <name evidence="2" type="ORF">FHR97_001854</name>
</gene>
<evidence type="ECO:0000313" key="3">
    <source>
        <dbReference type="Proteomes" id="UP000518892"/>
    </source>
</evidence>
<dbReference type="AlphaFoldDB" id="A0A7W5ET33"/>
<dbReference type="Proteomes" id="UP000518892">
    <property type="component" value="Unassembled WGS sequence"/>
</dbReference>
<organism evidence="2 3">
    <name type="scientific">Halomonas stenophila</name>
    <dbReference type="NCBI Taxonomy" id="795312"/>
    <lineage>
        <taxon>Bacteria</taxon>
        <taxon>Pseudomonadati</taxon>
        <taxon>Pseudomonadota</taxon>
        <taxon>Gammaproteobacteria</taxon>
        <taxon>Oceanospirillales</taxon>
        <taxon>Halomonadaceae</taxon>
        <taxon>Halomonas</taxon>
    </lineage>
</organism>
<keyword evidence="3" id="KW-1185">Reference proteome</keyword>